<reference evidence="1" key="1">
    <citation type="submission" date="2020-05" db="EMBL/GenBank/DDBJ databases">
        <title>Mycena genomes resolve the evolution of fungal bioluminescence.</title>
        <authorList>
            <person name="Tsai I.J."/>
        </authorList>
    </citation>
    <scope>NUCLEOTIDE SEQUENCE</scope>
    <source>
        <strain evidence="1">110903Hualien_Pintung</strain>
    </source>
</reference>
<dbReference type="Proteomes" id="UP000613580">
    <property type="component" value="Unassembled WGS sequence"/>
</dbReference>
<dbReference type="InterPro" id="IPR032675">
    <property type="entry name" value="LRR_dom_sf"/>
</dbReference>
<evidence type="ECO:0000313" key="2">
    <source>
        <dbReference type="Proteomes" id="UP000613580"/>
    </source>
</evidence>
<sequence>MSSSSVVSALAQELLDAVLDFLWDDRRSLLASSLVARNWVAATRHHLFERIVLSLVVHARGVRDTALPFIELCRSPLCTVLPGIRDVLIVVEDAEGEVVKDLVDLLGSSPVRRLSFIDRAKTRQSLAWIVPSFPQLRHFTYNGAEDAFTTDMPALVAAFPHLRSLSLFSADKELNLFIPDAPAPAFIHLTTLRLRFLTDVADAVLGWLLPVGERMRLETLDLVLFFEYHSGWGPVDNLNALLRTQAASLKTFSVQVTYGEKNSDIDDWERVANTSLGDIDLSPLTALETLYLAQHHVAALLSTLSSLSSSATRIRSVEIAFKEWLYWYDIPCSCNAAVQVVEFADIMAHQRFRDRLARFVIRVPAFFGSQGIEELWKYFPTWRDHPGTEILLREEDEVYPEGAVERYDVRRAVFGLLAPEDESDEEAIVGGMEGFNWDDSDDSD</sequence>
<dbReference type="EMBL" id="JACAZE010000002">
    <property type="protein sequence ID" value="KAF7320493.1"/>
    <property type="molecule type" value="Genomic_DNA"/>
</dbReference>
<accession>A0A8H6WMT4</accession>
<comment type="caution">
    <text evidence="1">The sequence shown here is derived from an EMBL/GenBank/DDBJ whole genome shotgun (WGS) entry which is preliminary data.</text>
</comment>
<keyword evidence="2" id="KW-1185">Reference proteome</keyword>
<dbReference type="Gene3D" id="3.80.10.10">
    <property type="entry name" value="Ribonuclease Inhibitor"/>
    <property type="match status" value="1"/>
</dbReference>
<name>A0A8H6WMT4_MYCCL</name>
<evidence type="ECO:0000313" key="1">
    <source>
        <dbReference type="EMBL" id="KAF7320493.1"/>
    </source>
</evidence>
<protein>
    <submittedName>
        <fullName evidence="1">Uncharacterized protein</fullName>
    </submittedName>
</protein>
<gene>
    <name evidence="1" type="ORF">HMN09_00132800</name>
</gene>
<dbReference type="OrthoDB" id="2977329at2759"/>
<proteinExistence type="predicted"/>
<organism evidence="1 2">
    <name type="scientific">Mycena chlorophos</name>
    <name type="common">Agaric fungus</name>
    <name type="synonym">Agaricus chlorophos</name>
    <dbReference type="NCBI Taxonomy" id="658473"/>
    <lineage>
        <taxon>Eukaryota</taxon>
        <taxon>Fungi</taxon>
        <taxon>Dikarya</taxon>
        <taxon>Basidiomycota</taxon>
        <taxon>Agaricomycotina</taxon>
        <taxon>Agaricomycetes</taxon>
        <taxon>Agaricomycetidae</taxon>
        <taxon>Agaricales</taxon>
        <taxon>Marasmiineae</taxon>
        <taxon>Mycenaceae</taxon>
        <taxon>Mycena</taxon>
    </lineage>
</organism>
<dbReference type="AlphaFoldDB" id="A0A8H6WMT4"/>